<evidence type="ECO:0000313" key="1">
    <source>
        <dbReference type="EMBL" id="MCQ4769543.1"/>
    </source>
</evidence>
<protein>
    <recommendedName>
        <fullName evidence="3">Antitoxin</fullName>
    </recommendedName>
</protein>
<organism evidence="1 2">
    <name type="scientific">Intestinimonas massiliensis</name>
    <name type="common">ex Afouda et al. 2020</name>
    <dbReference type="NCBI Taxonomy" id="1673721"/>
    <lineage>
        <taxon>Bacteria</taxon>
        <taxon>Bacillati</taxon>
        <taxon>Bacillota</taxon>
        <taxon>Clostridia</taxon>
        <taxon>Eubacteriales</taxon>
        <taxon>Intestinimonas</taxon>
    </lineage>
</organism>
<sequence>MATTEAQKRASIKWMKENQEEIKFRVRIGEKAKIQDHAQAQGKTLAGYIKDLIKQDMEGKDDGRKETKS</sequence>
<dbReference type="AlphaFoldDB" id="A0AAW5JPH7"/>
<dbReference type="RefSeq" id="WP_256303284.1">
    <property type="nucleotide sequence ID" value="NZ_JANFYS010000004.1"/>
</dbReference>
<reference evidence="1" key="1">
    <citation type="submission" date="2022-06" db="EMBL/GenBank/DDBJ databases">
        <title>Isolation of gut microbiota from human fecal samples.</title>
        <authorList>
            <person name="Pamer E.G."/>
            <person name="Barat B."/>
            <person name="Waligurski E."/>
            <person name="Medina S."/>
            <person name="Paddock L."/>
            <person name="Mostad J."/>
        </authorList>
    </citation>
    <scope>NUCLEOTIDE SEQUENCE</scope>
    <source>
        <strain evidence="1">DFI.9.91</strain>
    </source>
</reference>
<name>A0AAW5JPH7_9FIRM</name>
<dbReference type="Proteomes" id="UP001204562">
    <property type="component" value="Unassembled WGS sequence"/>
</dbReference>
<accession>A0AAW5JPH7</accession>
<gene>
    <name evidence="1" type="ORF">NE579_03550</name>
</gene>
<dbReference type="EMBL" id="JANFYS010000004">
    <property type="protein sequence ID" value="MCQ4769543.1"/>
    <property type="molecule type" value="Genomic_DNA"/>
</dbReference>
<proteinExistence type="predicted"/>
<evidence type="ECO:0008006" key="3">
    <source>
        <dbReference type="Google" id="ProtNLM"/>
    </source>
</evidence>
<comment type="caution">
    <text evidence="1">The sequence shown here is derived from an EMBL/GenBank/DDBJ whole genome shotgun (WGS) entry which is preliminary data.</text>
</comment>
<evidence type="ECO:0000313" key="2">
    <source>
        <dbReference type="Proteomes" id="UP001204562"/>
    </source>
</evidence>